<dbReference type="SUPFAM" id="SSF49785">
    <property type="entry name" value="Galactose-binding domain-like"/>
    <property type="match status" value="1"/>
</dbReference>
<feature type="compositionally biased region" description="Pro residues" evidence="2">
    <location>
        <begin position="21"/>
        <end position="31"/>
    </location>
</feature>
<dbReference type="InterPro" id="IPR000383">
    <property type="entry name" value="Xaa-Pro-like_dom"/>
</dbReference>
<evidence type="ECO:0000256" key="1">
    <source>
        <dbReference type="ARBA" id="ARBA00022801"/>
    </source>
</evidence>
<organism evidence="5 6">
    <name type="scientific">Emericellopsis atlantica</name>
    <dbReference type="NCBI Taxonomy" id="2614577"/>
    <lineage>
        <taxon>Eukaryota</taxon>
        <taxon>Fungi</taxon>
        <taxon>Dikarya</taxon>
        <taxon>Ascomycota</taxon>
        <taxon>Pezizomycotina</taxon>
        <taxon>Sordariomycetes</taxon>
        <taxon>Hypocreomycetidae</taxon>
        <taxon>Hypocreales</taxon>
        <taxon>Bionectriaceae</taxon>
        <taxon>Emericellopsis</taxon>
    </lineage>
</organism>
<name>A0A9P7ZTQ7_9HYPO</name>
<dbReference type="Pfam" id="PF02129">
    <property type="entry name" value="Peptidase_S15"/>
    <property type="match status" value="1"/>
</dbReference>
<keyword evidence="6" id="KW-1185">Reference proteome</keyword>
<dbReference type="NCBIfam" id="TIGR00976">
    <property type="entry name" value="CocE_NonD"/>
    <property type="match status" value="1"/>
</dbReference>
<dbReference type="PANTHER" id="PTHR43056">
    <property type="entry name" value="PEPTIDASE S9 PROLYL OLIGOPEPTIDASE"/>
    <property type="match status" value="1"/>
</dbReference>
<feature type="domain" description="Xaa-Pro dipeptidyl-peptidase C-terminal" evidence="4">
    <location>
        <begin position="273"/>
        <end position="383"/>
    </location>
</feature>
<evidence type="ECO:0000259" key="3">
    <source>
        <dbReference type="Pfam" id="PF02129"/>
    </source>
</evidence>
<comment type="caution">
    <text evidence="5">The sequence shown here is derived from an EMBL/GenBank/DDBJ whole genome shotgun (WGS) entry which is preliminary data.</text>
</comment>
<gene>
    <name evidence="5" type="ORF">F5Z01DRAFT_633538</name>
</gene>
<dbReference type="SUPFAM" id="SSF53474">
    <property type="entry name" value="alpha/beta-Hydrolases"/>
    <property type="match status" value="1"/>
</dbReference>
<dbReference type="OrthoDB" id="2578740at2759"/>
<protein>
    <submittedName>
        <fullName evidence="5">Alpha/Beta hydrolase protein</fullName>
    </submittedName>
</protein>
<dbReference type="InterPro" id="IPR008979">
    <property type="entry name" value="Galactose-bd-like_sf"/>
</dbReference>
<dbReference type="InterPro" id="IPR013736">
    <property type="entry name" value="Xaa-Pro_dipept_C"/>
</dbReference>
<feature type="domain" description="Xaa-Pro dipeptidyl-peptidase-like" evidence="3">
    <location>
        <begin position="56"/>
        <end position="232"/>
    </location>
</feature>
<dbReference type="InterPro" id="IPR005674">
    <property type="entry name" value="CocE/Ser_esterase"/>
</dbReference>
<dbReference type="InterPro" id="IPR050585">
    <property type="entry name" value="Xaa-Pro_dipeptidyl-ppase/CocE"/>
</dbReference>
<dbReference type="GO" id="GO:0008239">
    <property type="term" value="F:dipeptidyl-peptidase activity"/>
    <property type="evidence" value="ECO:0007669"/>
    <property type="project" value="InterPro"/>
</dbReference>
<sequence length="428" mass="47912">MPETHTKDFNPPWRTSHHPTQPMPPLKPAPPLQYEKSTLRDGKTLLEKDLTIPMRDGVKIYADVFRPADESIRSPSIVLFAPFGKHGATPVDLMSNMGVDFSTMSEHTHWELPDPLRWCGEWGYALVIVDPRGTWWSEGDGACFLSPEEGRDGYDVVEWTAQQSWSNGSVGWGAVSYYAMSAYQTAVLRPPHLKALLIWEGISDVYREVNGQGGIPCVPLQQFWMILTGNGLGKSEDHGALMLEHPLFDELWQSKVADWTRIDIPTWSIKAPITGHASLKVWIQAMDFPDTDLFVAVEKIDAAGAVVDFWSSTQDADAPAALGWLRISHRALDEDKSRPELPVHTHSARQWLRQSDIVEANVELWPSATIWDKGETLRLVLQGRPYGGNAAAARRRAPSHSVGKVNVWFGGRFDSHLLLPVMRDVAQK</sequence>
<dbReference type="Proteomes" id="UP000887229">
    <property type="component" value="Unassembled WGS sequence"/>
</dbReference>
<dbReference type="EMBL" id="MU251245">
    <property type="protein sequence ID" value="KAG9257612.1"/>
    <property type="molecule type" value="Genomic_DNA"/>
</dbReference>
<evidence type="ECO:0000259" key="4">
    <source>
        <dbReference type="Pfam" id="PF08530"/>
    </source>
</evidence>
<dbReference type="AlphaFoldDB" id="A0A9P7ZTQ7"/>
<dbReference type="PANTHER" id="PTHR43056:SF10">
    <property type="entry name" value="COCE_NOND FAMILY, PUTATIVE (AFU_ORTHOLOGUE AFUA_7G00600)-RELATED"/>
    <property type="match status" value="1"/>
</dbReference>
<feature type="region of interest" description="Disordered" evidence="2">
    <location>
        <begin position="1"/>
        <end position="31"/>
    </location>
</feature>
<evidence type="ECO:0000313" key="6">
    <source>
        <dbReference type="Proteomes" id="UP000887229"/>
    </source>
</evidence>
<dbReference type="InterPro" id="IPR029058">
    <property type="entry name" value="AB_hydrolase_fold"/>
</dbReference>
<dbReference type="Gene3D" id="2.60.120.260">
    <property type="entry name" value="Galactose-binding domain-like"/>
    <property type="match status" value="1"/>
</dbReference>
<accession>A0A9P7ZTQ7</accession>
<proteinExistence type="predicted"/>
<reference evidence="5" key="1">
    <citation type="journal article" date="2021" name="IMA Fungus">
        <title>Genomic characterization of three marine fungi, including Emericellopsis atlantica sp. nov. with signatures of a generalist lifestyle and marine biomass degradation.</title>
        <authorList>
            <person name="Hagestad O.C."/>
            <person name="Hou L."/>
            <person name="Andersen J.H."/>
            <person name="Hansen E.H."/>
            <person name="Altermark B."/>
            <person name="Li C."/>
            <person name="Kuhnert E."/>
            <person name="Cox R.J."/>
            <person name="Crous P.W."/>
            <person name="Spatafora J.W."/>
            <person name="Lail K."/>
            <person name="Amirebrahimi M."/>
            <person name="Lipzen A."/>
            <person name="Pangilinan J."/>
            <person name="Andreopoulos W."/>
            <person name="Hayes R.D."/>
            <person name="Ng V."/>
            <person name="Grigoriev I.V."/>
            <person name="Jackson S.A."/>
            <person name="Sutton T.D.S."/>
            <person name="Dobson A.D.W."/>
            <person name="Rama T."/>
        </authorList>
    </citation>
    <scope>NUCLEOTIDE SEQUENCE</scope>
    <source>
        <strain evidence="5">TS7</strain>
    </source>
</reference>
<dbReference type="GeneID" id="70292868"/>
<dbReference type="Gene3D" id="3.40.50.1820">
    <property type="entry name" value="alpha/beta hydrolase"/>
    <property type="match status" value="1"/>
</dbReference>
<evidence type="ECO:0000256" key="2">
    <source>
        <dbReference type="SAM" id="MobiDB-lite"/>
    </source>
</evidence>
<evidence type="ECO:0000313" key="5">
    <source>
        <dbReference type="EMBL" id="KAG9257612.1"/>
    </source>
</evidence>
<keyword evidence="1 5" id="KW-0378">Hydrolase</keyword>
<dbReference type="Pfam" id="PF08530">
    <property type="entry name" value="PepX_C"/>
    <property type="match status" value="1"/>
</dbReference>
<dbReference type="RefSeq" id="XP_046121536.1">
    <property type="nucleotide sequence ID" value="XM_046261965.1"/>
</dbReference>